<dbReference type="STRING" id="246191.SAMN05660337_1208"/>
<feature type="coiled-coil region" evidence="1">
    <location>
        <begin position="462"/>
        <end position="500"/>
    </location>
</feature>
<keyword evidence="1" id="KW-0175">Coiled coil</keyword>
<evidence type="ECO:0000256" key="1">
    <source>
        <dbReference type="SAM" id="Coils"/>
    </source>
</evidence>
<accession>A0A1G9EPL0</accession>
<feature type="compositionally biased region" description="Polar residues" evidence="2">
    <location>
        <begin position="326"/>
        <end position="337"/>
    </location>
</feature>
<dbReference type="EMBL" id="FNGA01000002">
    <property type="protein sequence ID" value="SDK78044.1"/>
    <property type="molecule type" value="Genomic_DNA"/>
</dbReference>
<protein>
    <submittedName>
        <fullName evidence="3">Uncharacterized protein</fullName>
    </submittedName>
</protein>
<gene>
    <name evidence="3" type="ORF">SAMN05660337_1208</name>
</gene>
<evidence type="ECO:0000256" key="2">
    <source>
        <dbReference type="SAM" id="MobiDB-lite"/>
    </source>
</evidence>
<sequence length="545" mass="62289">MTSTAREYYPPNGSDTNGDRHQKHADTDHLKKLMRRDIATFYNGLSGTARRILAALIKSAPAMDAPYSIVISRLQYAARCSKLSVLRTFPKGEEAGLFCREINSSGRRHGTIITLYKERCEYFISLFKHEYGLLADTDHDWYQGQNVTKGDRYQPNIGNSQKQSSKSKGSALAILNYSDRIDALFSRLSDQGKRVFGIICSYSKEAAQNEIGLVIQSIARDAACSEVTARRVIKHGHEAGIYSKRIHERGPRFGIILQLNNEPIARIQELLNTFPPQIDTNTDRYQSGVTSHDRYHDRNDTNLDTKGDRYHVTNADSLAKQPVIPCSSSLNTNQNHSFDTKGDRYQNPPFLDRQIKNLSNSEESEEEKWTRRLLSISRDDFQILWPRLHSERFGPDQIRQIVEHRLSFGETILDIEESLHAAHWELEKGTFPEARKGICNYLFATLKSKGTWRRPVGFLTPNEQALANAKKADNTRAELKNIEKQKIEKAEQDLQNQDFESWLNSLDDSEIESIDLKCPLNTSSETAKRSWRKTYWTKNVQEVAA</sequence>
<feature type="compositionally biased region" description="Polar residues" evidence="2">
    <location>
        <begin position="278"/>
        <end position="290"/>
    </location>
</feature>
<organism evidence="3 4">
    <name type="scientific">Maridesulfovibrio ferrireducens</name>
    <dbReference type="NCBI Taxonomy" id="246191"/>
    <lineage>
        <taxon>Bacteria</taxon>
        <taxon>Pseudomonadati</taxon>
        <taxon>Thermodesulfobacteriota</taxon>
        <taxon>Desulfovibrionia</taxon>
        <taxon>Desulfovibrionales</taxon>
        <taxon>Desulfovibrionaceae</taxon>
        <taxon>Maridesulfovibrio</taxon>
    </lineage>
</organism>
<feature type="region of interest" description="Disordered" evidence="2">
    <location>
        <begin position="278"/>
        <end position="308"/>
    </location>
</feature>
<feature type="compositionally biased region" description="Basic and acidic residues" evidence="2">
    <location>
        <begin position="291"/>
        <end position="308"/>
    </location>
</feature>
<reference evidence="4" key="1">
    <citation type="submission" date="2016-10" db="EMBL/GenBank/DDBJ databases">
        <authorList>
            <person name="Varghese N."/>
            <person name="Submissions S."/>
        </authorList>
    </citation>
    <scope>NUCLEOTIDE SEQUENCE [LARGE SCALE GENOMIC DNA]</scope>
    <source>
        <strain evidence="4">DSM 16995</strain>
    </source>
</reference>
<dbReference type="Proteomes" id="UP000199053">
    <property type="component" value="Unassembled WGS sequence"/>
</dbReference>
<name>A0A1G9EPL0_9BACT</name>
<feature type="region of interest" description="Disordered" evidence="2">
    <location>
        <begin position="324"/>
        <end position="346"/>
    </location>
</feature>
<evidence type="ECO:0000313" key="4">
    <source>
        <dbReference type="Proteomes" id="UP000199053"/>
    </source>
</evidence>
<dbReference type="AlphaFoldDB" id="A0A1G9EPL0"/>
<keyword evidence="4" id="KW-1185">Reference proteome</keyword>
<feature type="region of interest" description="Disordered" evidence="2">
    <location>
        <begin position="1"/>
        <end position="26"/>
    </location>
</feature>
<feature type="compositionally biased region" description="Basic and acidic residues" evidence="2">
    <location>
        <begin position="17"/>
        <end position="26"/>
    </location>
</feature>
<proteinExistence type="predicted"/>
<evidence type="ECO:0000313" key="3">
    <source>
        <dbReference type="EMBL" id="SDK78044.1"/>
    </source>
</evidence>
<dbReference type="OrthoDB" id="5455173at2"/>